<dbReference type="Gene3D" id="3.40.830.10">
    <property type="entry name" value="LigB-like"/>
    <property type="match status" value="1"/>
</dbReference>
<feature type="transmembrane region" description="Helical" evidence="10">
    <location>
        <begin position="21"/>
        <end position="38"/>
    </location>
</feature>
<dbReference type="EC" id="1.13.11.29" evidence="5"/>
<evidence type="ECO:0000313" key="12">
    <source>
        <dbReference type="EMBL" id="AKI33616.1"/>
    </source>
</evidence>
<name>A0A0G2US82_9CARY</name>
<evidence type="ECO:0000256" key="10">
    <source>
        <dbReference type="SAM" id="Phobius"/>
    </source>
</evidence>
<dbReference type="SUPFAM" id="SSF53213">
    <property type="entry name" value="LigB-like"/>
    <property type="match status" value="1"/>
</dbReference>
<feature type="domain" description="Extradiol ring-cleavage dioxygenase class III enzyme subunit B" evidence="11">
    <location>
        <begin position="69"/>
        <end position="328"/>
    </location>
</feature>
<dbReference type="PANTHER" id="PTHR30096">
    <property type="entry name" value="4,5-DOPA DIOXYGENASE EXTRADIOL-LIKE PROTEIN"/>
    <property type="match status" value="1"/>
</dbReference>
<comment type="similarity">
    <text evidence="4">Belongs to the DODA-type extradiol aromatic ring-opening dioxygenase family.</text>
</comment>
<dbReference type="PANTHER" id="PTHR30096:SF0">
    <property type="entry name" value="4,5-DOPA DIOXYGENASE EXTRADIOL-LIKE PROTEIN"/>
    <property type="match status" value="1"/>
</dbReference>
<dbReference type="GO" id="GO:0050297">
    <property type="term" value="F:stizolobate synthase activity"/>
    <property type="evidence" value="ECO:0007669"/>
    <property type="project" value="UniProtKB-EC"/>
</dbReference>
<evidence type="ECO:0000256" key="9">
    <source>
        <dbReference type="ARBA" id="ARBA00023002"/>
    </source>
</evidence>
<keyword evidence="10" id="KW-0472">Membrane</keyword>
<dbReference type="GO" id="GO:0008270">
    <property type="term" value="F:zinc ion binding"/>
    <property type="evidence" value="ECO:0007669"/>
    <property type="project" value="InterPro"/>
</dbReference>
<dbReference type="AlphaFoldDB" id="A0A0G2US82"/>
<evidence type="ECO:0000256" key="8">
    <source>
        <dbReference type="ARBA" id="ARBA00022964"/>
    </source>
</evidence>
<accession>A0A0G2US82</accession>
<evidence type="ECO:0000256" key="6">
    <source>
        <dbReference type="ARBA" id="ARBA00022723"/>
    </source>
</evidence>
<dbReference type="GO" id="GO:0008198">
    <property type="term" value="F:ferrous iron binding"/>
    <property type="evidence" value="ECO:0007669"/>
    <property type="project" value="InterPro"/>
</dbReference>
<feature type="non-terminal residue" evidence="12">
    <location>
        <position position="1"/>
    </location>
</feature>
<organism evidence="12">
    <name type="scientific">Anulocaulis leiosolenus</name>
    <dbReference type="NCBI Taxonomy" id="363202"/>
    <lineage>
        <taxon>Eukaryota</taxon>
        <taxon>Viridiplantae</taxon>
        <taxon>Streptophyta</taxon>
        <taxon>Embryophyta</taxon>
        <taxon>Tracheophyta</taxon>
        <taxon>Spermatophyta</taxon>
        <taxon>Magnoliopsida</taxon>
        <taxon>eudicotyledons</taxon>
        <taxon>Gunneridae</taxon>
        <taxon>Pentapetalae</taxon>
        <taxon>Caryophyllales</taxon>
        <taxon>Nyctaginaceae</taxon>
        <taxon>Anulocaulis</taxon>
    </lineage>
</organism>
<evidence type="ECO:0000259" key="11">
    <source>
        <dbReference type="Pfam" id="PF02900"/>
    </source>
</evidence>
<evidence type="ECO:0000256" key="4">
    <source>
        <dbReference type="ARBA" id="ARBA00007581"/>
    </source>
</evidence>
<protein>
    <recommendedName>
        <fullName evidence="5">stizolobate synthase</fullName>
        <ecNumber evidence="5">1.13.11.29</ecNumber>
    </recommendedName>
</protein>
<comment type="pathway">
    <text evidence="3">Pigment biosynthesis; betalain biosynthesis.</text>
</comment>
<evidence type="ECO:0000256" key="7">
    <source>
        <dbReference type="ARBA" id="ARBA00022833"/>
    </source>
</evidence>
<keyword evidence="7" id="KW-0862">Zinc</keyword>
<keyword evidence="10" id="KW-1133">Transmembrane helix</keyword>
<evidence type="ECO:0000256" key="2">
    <source>
        <dbReference type="ARBA" id="ARBA00001947"/>
    </source>
</evidence>
<dbReference type="UniPathway" id="UPA00278"/>
<evidence type="ECO:0000256" key="3">
    <source>
        <dbReference type="ARBA" id="ARBA00005034"/>
    </source>
</evidence>
<keyword evidence="8 12" id="KW-0223">Dioxygenase</keyword>
<proteinExistence type="evidence at transcript level"/>
<comment type="cofactor">
    <cofactor evidence="2">
        <name>Zn(2+)</name>
        <dbReference type="ChEBI" id="CHEBI:29105"/>
    </cofactor>
</comment>
<keyword evidence="9" id="KW-0560">Oxidoreductase</keyword>
<sequence>IKKKRKSQRTLTTPSKPTTKYILIYMLCFPSTSFSVITKPSPLSVIRYSSKRCSTMTSNKGGRSIIKKTYFISHGSPLLSVDESLAARAFLMNWRDNAYNDYKPKAILIISAHWETDFPTVTASVDGPCDTIYDFYGFPSSLYKLKYPAPGAPQLAKRVQELLTSAGLKRVNMDKSRGLDHGAWVPLMLMFPEADIPVCQLSVQSHLDGTHHFNIGRALAPLKDEGVLIVGSGSATHNLRALDRNLDGAVVPWAEEFDTWLEHALTSGRYEDVNEYEKKAPHAKKAHPWPEHLYPLHVAMGAAGENSRAELIHRSWSLGSLSYASYQFTSLD</sequence>
<keyword evidence="10" id="KW-0812">Transmembrane</keyword>
<dbReference type="InterPro" id="IPR004183">
    <property type="entry name" value="Xdiol_dOase_suB"/>
</dbReference>
<comment type="catalytic activity">
    <reaction evidence="1">
        <text>L-dopa + O2 = 4-(L-alanin-3-yl)-2-hydroxy-cis,cis-muconate 6-semialdehyde + H(+)</text>
        <dbReference type="Rhea" id="RHEA:21220"/>
        <dbReference type="ChEBI" id="CHEBI:15378"/>
        <dbReference type="ChEBI" id="CHEBI:15379"/>
        <dbReference type="ChEBI" id="CHEBI:57504"/>
        <dbReference type="ChEBI" id="CHEBI:57639"/>
        <dbReference type="EC" id="1.13.11.29"/>
    </reaction>
</comment>
<keyword evidence="6" id="KW-0479">Metal-binding</keyword>
<dbReference type="InterPro" id="IPR014436">
    <property type="entry name" value="Extradiol_dOase_DODA"/>
</dbReference>
<evidence type="ECO:0000256" key="1">
    <source>
        <dbReference type="ARBA" id="ARBA00000466"/>
    </source>
</evidence>
<dbReference type="Pfam" id="PF02900">
    <property type="entry name" value="LigB"/>
    <property type="match status" value="1"/>
</dbReference>
<reference evidence="12" key="1">
    <citation type="journal article" date="2015" name="New Phytol.">
        <title>Lineage-specific gene radiations underlie the evolution of novel betalain pigmentation in Caryophyllales.</title>
        <authorList>
            <person name="Brockington S.F."/>
            <person name="Yang Y."/>
            <person name="Gandia-Herrero F."/>
            <person name="Covshoff S."/>
            <person name="Hibberd J.M."/>
            <person name="Sage R.F."/>
            <person name="Wong G.K."/>
            <person name="Moore M.J."/>
            <person name="Smith S.A."/>
        </authorList>
    </citation>
    <scope>NUCLEOTIDE SEQUENCE</scope>
    <source>
        <strain evidence="12">MJM1070@c95830_g1_i1_3</strain>
    </source>
</reference>
<dbReference type="CDD" id="cd07363">
    <property type="entry name" value="45_DOPA_Dioxygenase"/>
    <property type="match status" value="1"/>
</dbReference>
<dbReference type="EMBL" id="KR376163">
    <property type="protein sequence ID" value="AKI33616.1"/>
    <property type="molecule type" value="mRNA"/>
</dbReference>
<evidence type="ECO:0000256" key="5">
    <source>
        <dbReference type="ARBA" id="ARBA00013224"/>
    </source>
</evidence>